<evidence type="ECO:0000313" key="5">
    <source>
        <dbReference type="EMBL" id="KAK7475584.1"/>
    </source>
</evidence>
<proteinExistence type="inferred from homology"/>
<dbReference type="AlphaFoldDB" id="A0ABD0JL73"/>
<evidence type="ECO:0000256" key="1">
    <source>
        <dbReference type="ARBA" id="ARBA00007347"/>
    </source>
</evidence>
<evidence type="ECO:0000256" key="4">
    <source>
        <dbReference type="SAM" id="MobiDB-lite"/>
    </source>
</evidence>
<keyword evidence="3" id="KW-0496">Mitochondrion</keyword>
<comment type="similarity">
    <text evidence="1 3">Belongs to the CMC family.</text>
</comment>
<feature type="region of interest" description="Disordered" evidence="4">
    <location>
        <begin position="1"/>
        <end position="33"/>
    </location>
</feature>
<dbReference type="Pfam" id="PF08583">
    <property type="entry name" value="Cmc1"/>
    <property type="match status" value="1"/>
</dbReference>
<dbReference type="PANTHER" id="PTHR22977:SF5">
    <property type="entry name" value="COX ASSEMBLY MITOCHONDRIAL PROTEIN HOMOLOG"/>
    <property type="match status" value="1"/>
</dbReference>
<sequence length="131" mass="14720">MAQKTGQGDHVDKHVLPSGMGGGPLGLGDPDDKSLRNVEKEVLIPQKMKEKAKHEKCTAEVKDFGECAKESGVLLPFKCRAVAKKLEQCLTSWYQNPEFVEQCTQEYLNERSEYRRTGIKQKIKKKDAIIG</sequence>
<dbReference type="InterPro" id="IPR013892">
    <property type="entry name" value="Cyt_c_biogenesis_Cmc1-like"/>
</dbReference>
<evidence type="ECO:0000256" key="3">
    <source>
        <dbReference type="RuleBase" id="RU364104"/>
    </source>
</evidence>
<keyword evidence="6" id="KW-1185">Reference proteome</keyword>
<name>A0ABD0JL73_9CAEN</name>
<dbReference type="PROSITE" id="PS51808">
    <property type="entry name" value="CHCH"/>
    <property type="match status" value="1"/>
</dbReference>
<comment type="subcellular location">
    <subcellularLocation>
        <location evidence="3">Mitochondrion</location>
    </subcellularLocation>
</comment>
<comment type="caution">
    <text evidence="5">The sequence shown here is derived from an EMBL/GenBank/DDBJ whole genome shotgun (WGS) entry which is preliminary data.</text>
</comment>
<keyword evidence="2" id="KW-1015">Disulfide bond</keyword>
<evidence type="ECO:0000256" key="2">
    <source>
        <dbReference type="ARBA" id="ARBA00023157"/>
    </source>
</evidence>
<dbReference type="Proteomes" id="UP001519460">
    <property type="component" value="Unassembled WGS sequence"/>
</dbReference>
<dbReference type="PANTHER" id="PTHR22977">
    <property type="entry name" value="COX ASSEMBLY MITOCHONDRIAL PROTEIN"/>
    <property type="match status" value="1"/>
</dbReference>
<reference evidence="5 6" key="1">
    <citation type="journal article" date="2023" name="Sci. Data">
        <title>Genome assembly of the Korean intertidal mud-creeper Batillaria attramentaria.</title>
        <authorList>
            <person name="Patra A.K."/>
            <person name="Ho P.T."/>
            <person name="Jun S."/>
            <person name="Lee S.J."/>
            <person name="Kim Y."/>
            <person name="Won Y.J."/>
        </authorList>
    </citation>
    <scope>NUCLEOTIDE SEQUENCE [LARGE SCALE GENOMIC DNA]</scope>
    <source>
        <strain evidence="5">Wonlab-2016</strain>
    </source>
</reference>
<gene>
    <name evidence="5" type="ORF">BaRGS_00033173</name>
</gene>
<accession>A0ABD0JL73</accession>
<dbReference type="GO" id="GO:0005739">
    <property type="term" value="C:mitochondrion"/>
    <property type="evidence" value="ECO:0007669"/>
    <property type="project" value="UniProtKB-SubCell"/>
</dbReference>
<evidence type="ECO:0000313" key="6">
    <source>
        <dbReference type="Proteomes" id="UP001519460"/>
    </source>
</evidence>
<dbReference type="EMBL" id="JACVVK020000401">
    <property type="protein sequence ID" value="KAK7475584.1"/>
    <property type="molecule type" value="Genomic_DNA"/>
</dbReference>
<organism evidence="5 6">
    <name type="scientific">Batillaria attramentaria</name>
    <dbReference type="NCBI Taxonomy" id="370345"/>
    <lineage>
        <taxon>Eukaryota</taxon>
        <taxon>Metazoa</taxon>
        <taxon>Spiralia</taxon>
        <taxon>Lophotrochozoa</taxon>
        <taxon>Mollusca</taxon>
        <taxon>Gastropoda</taxon>
        <taxon>Caenogastropoda</taxon>
        <taxon>Sorbeoconcha</taxon>
        <taxon>Cerithioidea</taxon>
        <taxon>Batillariidae</taxon>
        <taxon>Batillaria</taxon>
    </lineage>
</organism>
<protein>
    <recommendedName>
        <fullName evidence="3">COX assembly mitochondrial protein</fullName>
    </recommendedName>
</protein>